<organism evidence="1 2">
    <name type="scientific">Cristinia sonorae</name>
    <dbReference type="NCBI Taxonomy" id="1940300"/>
    <lineage>
        <taxon>Eukaryota</taxon>
        <taxon>Fungi</taxon>
        <taxon>Dikarya</taxon>
        <taxon>Basidiomycota</taxon>
        <taxon>Agaricomycotina</taxon>
        <taxon>Agaricomycetes</taxon>
        <taxon>Agaricomycetidae</taxon>
        <taxon>Agaricales</taxon>
        <taxon>Pleurotineae</taxon>
        <taxon>Stephanosporaceae</taxon>
        <taxon>Cristinia</taxon>
    </lineage>
</organism>
<dbReference type="Proteomes" id="UP000813824">
    <property type="component" value="Unassembled WGS sequence"/>
</dbReference>
<evidence type="ECO:0000313" key="1">
    <source>
        <dbReference type="EMBL" id="KAH8075846.1"/>
    </source>
</evidence>
<reference evidence="1" key="1">
    <citation type="journal article" date="2021" name="New Phytol.">
        <title>Evolutionary innovations through gain and loss of genes in the ectomycorrhizal Boletales.</title>
        <authorList>
            <person name="Wu G."/>
            <person name="Miyauchi S."/>
            <person name="Morin E."/>
            <person name="Kuo A."/>
            <person name="Drula E."/>
            <person name="Varga T."/>
            <person name="Kohler A."/>
            <person name="Feng B."/>
            <person name="Cao Y."/>
            <person name="Lipzen A."/>
            <person name="Daum C."/>
            <person name="Hundley H."/>
            <person name="Pangilinan J."/>
            <person name="Johnson J."/>
            <person name="Barry K."/>
            <person name="LaButti K."/>
            <person name="Ng V."/>
            <person name="Ahrendt S."/>
            <person name="Min B."/>
            <person name="Choi I.G."/>
            <person name="Park H."/>
            <person name="Plett J.M."/>
            <person name="Magnuson J."/>
            <person name="Spatafora J.W."/>
            <person name="Nagy L.G."/>
            <person name="Henrissat B."/>
            <person name="Grigoriev I.V."/>
            <person name="Yang Z.L."/>
            <person name="Xu J."/>
            <person name="Martin F.M."/>
        </authorList>
    </citation>
    <scope>NUCLEOTIDE SEQUENCE</scope>
    <source>
        <strain evidence="1">KKN 215</strain>
    </source>
</reference>
<evidence type="ECO:0000313" key="2">
    <source>
        <dbReference type="Proteomes" id="UP000813824"/>
    </source>
</evidence>
<gene>
    <name evidence="1" type="ORF">BXZ70DRAFT_963555</name>
</gene>
<accession>A0A8K0UD59</accession>
<proteinExistence type="predicted"/>
<dbReference type="OrthoDB" id="2977329at2759"/>
<protein>
    <submittedName>
        <fullName evidence="1">Uncharacterized protein</fullName>
    </submittedName>
</protein>
<name>A0A8K0UD59_9AGAR</name>
<dbReference type="EMBL" id="JAEVFJ010000069">
    <property type="protein sequence ID" value="KAH8075846.1"/>
    <property type="molecule type" value="Genomic_DNA"/>
</dbReference>
<keyword evidence="2" id="KW-1185">Reference proteome</keyword>
<sequence length="466" mass="52956">MDICVPSPVQTYNTANGPGLLLVILASAHTNLKMIQASDSEPQILATPTSSISSRFPVEVWECILDFCAWNCEFTNDSHTLYACTLTCRAWLPRSRMHLYHMVNLYTEENLRRFLSLVRQNPIIGSLVYELSLGPPIVRWKDLRRIEVEAETSTQSQSSALASVHSISRPEMACNWICLIPLYLLPLLPKLYTVRFRHLPYMNDATQKYLTRFRTNLNIRVLSASHGYFTSCRDLAWFASCFPAVEQLRIGIVKFTVPSSTAPTFTYRSHPVFTHLHLWKSAESVLQTLLSWPSLEKIEHLSCDYVSRSDRSIAQFFLRVISLQRLSIQLFNSAYPLPDKLNLTASAGLRELKLFLMVRKGSERFLESLRLPSSLSFIALALQFDSSDCGDIVPSLGWEALDVYLTKGFPLLKDLDVFIHEAPLTAEGRARVYGFMAKTLPGLRGKGIGTVHYRTHKISDEISFWH</sequence>
<dbReference type="Gene3D" id="3.80.10.10">
    <property type="entry name" value="Ribonuclease Inhibitor"/>
    <property type="match status" value="1"/>
</dbReference>
<comment type="caution">
    <text evidence="1">The sequence shown here is derived from an EMBL/GenBank/DDBJ whole genome shotgun (WGS) entry which is preliminary data.</text>
</comment>
<dbReference type="InterPro" id="IPR032675">
    <property type="entry name" value="LRR_dom_sf"/>
</dbReference>
<dbReference type="AlphaFoldDB" id="A0A8K0UD59"/>